<dbReference type="AlphaFoldDB" id="A0A1Q8QZ45"/>
<dbReference type="GO" id="GO:0016020">
    <property type="term" value="C:membrane"/>
    <property type="evidence" value="ECO:0007669"/>
    <property type="project" value="UniProtKB-SubCell"/>
</dbReference>
<keyword evidence="9" id="KW-1185">Reference proteome</keyword>
<feature type="transmembrane region" description="Helical" evidence="6">
    <location>
        <begin position="155"/>
        <end position="173"/>
    </location>
</feature>
<feature type="transmembrane region" description="Helical" evidence="6">
    <location>
        <begin position="226"/>
        <end position="245"/>
    </location>
</feature>
<reference evidence="8 9" key="1">
    <citation type="submission" date="2016-09" db="EMBL/GenBank/DDBJ databases">
        <title>Complete genome of Desulfosporosinus sp. OL.</title>
        <authorList>
            <person name="Mardanov A."/>
            <person name="Beletsky A."/>
            <person name="Panova A."/>
            <person name="Karnachuk O."/>
            <person name="Ravin N."/>
        </authorList>
    </citation>
    <scope>NUCLEOTIDE SEQUENCE [LARGE SCALE GENOMIC DNA]</scope>
    <source>
        <strain evidence="8 9">OL</strain>
    </source>
</reference>
<feature type="transmembrane region" description="Helical" evidence="6">
    <location>
        <begin position="72"/>
        <end position="95"/>
    </location>
</feature>
<dbReference type="Pfam" id="PF00892">
    <property type="entry name" value="EamA"/>
    <property type="match status" value="2"/>
</dbReference>
<dbReference type="InterPro" id="IPR000620">
    <property type="entry name" value="EamA_dom"/>
</dbReference>
<feature type="domain" description="EamA" evidence="7">
    <location>
        <begin position="10"/>
        <end position="144"/>
    </location>
</feature>
<dbReference type="InterPro" id="IPR050638">
    <property type="entry name" value="AA-Vitamin_Transporters"/>
</dbReference>
<dbReference type="InterPro" id="IPR037185">
    <property type="entry name" value="EmrE-like"/>
</dbReference>
<feature type="transmembrane region" description="Helical" evidence="6">
    <location>
        <begin position="281"/>
        <end position="298"/>
    </location>
</feature>
<comment type="caution">
    <text evidence="8">The sequence shown here is derived from an EMBL/GenBank/DDBJ whole genome shotgun (WGS) entry which is preliminary data.</text>
</comment>
<keyword evidence="5 6" id="KW-0472">Membrane</keyword>
<protein>
    <submittedName>
        <fullName evidence="8">Permease of the drug/metabolite transporter (DMT) superfamily</fullName>
    </submittedName>
</protein>
<dbReference type="PANTHER" id="PTHR32322:SF2">
    <property type="entry name" value="EAMA DOMAIN-CONTAINING PROTEIN"/>
    <property type="match status" value="1"/>
</dbReference>
<dbReference type="EMBL" id="MLBF01000007">
    <property type="protein sequence ID" value="OLN32623.1"/>
    <property type="molecule type" value="Genomic_DNA"/>
</dbReference>
<evidence type="ECO:0000256" key="5">
    <source>
        <dbReference type="ARBA" id="ARBA00023136"/>
    </source>
</evidence>
<feature type="transmembrane region" description="Helical" evidence="6">
    <location>
        <begin position="41"/>
        <end position="60"/>
    </location>
</feature>
<feature type="transmembrane region" description="Helical" evidence="6">
    <location>
        <begin position="185"/>
        <end position="206"/>
    </location>
</feature>
<organism evidence="8 9">
    <name type="scientific">Desulfosporosinus metallidurans</name>
    <dbReference type="NCBI Taxonomy" id="1888891"/>
    <lineage>
        <taxon>Bacteria</taxon>
        <taxon>Bacillati</taxon>
        <taxon>Bacillota</taxon>
        <taxon>Clostridia</taxon>
        <taxon>Eubacteriales</taxon>
        <taxon>Desulfitobacteriaceae</taxon>
        <taxon>Desulfosporosinus</taxon>
    </lineage>
</organism>
<evidence type="ECO:0000259" key="7">
    <source>
        <dbReference type="Pfam" id="PF00892"/>
    </source>
</evidence>
<dbReference type="SUPFAM" id="SSF103481">
    <property type="entry name" value="Multidrug resistance efflux transporter EmrE"/>
    <property type="match status" value="2"/>
</dbReference>
<feature type="transmembrane region" description="Helical" evidence="6">
    <location>
        <begin position="12"/>
        <end position="35"/>
    </location>
</feature>
<dbReference type="RefSeq" id="WP_075364104.1">
    <property type="nucleotide sequence ID" value="NZ_MLBF01000007.1"/>
</dbReference>
<dbReference type="OrthoDB" id="6212796at2"/>
<evidence type="ECO:0000256" key="2">
    <source>
        <dbReference type="ARBA" id="ARBA00007362"/>
    </source>
</evidence>
<keyword evidence="4 6" id="KW-1133">Transmembrane helix</keyword>
<evidence type="ECO:0000256" key="6">
    <source>
        <dbReference type="SAM" id="Phobius"/>
    </source>
</evidence>
<dbReference type="STRING" id="1888891.DSOL_1374"/>
<evidence type="ECO:0000256" key="1">
    <source>
        <dbReference type="ARBA" id="ARBA00004141"/>
    </source>
</evidence>
<evidence type="ECO:0000256" key="3">
    <source>
        <dbReference type="ARBA" id="ARBA00022692"/>
    </source>
</evidence>
<keyword evidence="3 6" id="KW-0812">Transmembrane</keyword>
<evidence type="ECO:0000313" key="9">
    <source>
        <dbReference type="Proteomes" id="UP000186102"/>
    </source>
</evidence>
<feature type="domain" description="EamA" evidence="7">
    <location>
        <begin position="159"/>
        <end position="297"/>
    </location>
</feature>
<dbReference type="PANTHER" id="PTHR32322">
    <property type="entry name" value="INNER MEMBRANE TRANSPORTER"/>
    <property type="match status" value="1"/>
</dbReference>
<evidence type="ECO:0000256" key="4">
    <source>
        <dbReference type="ARBA" id="ARBA00022989"/>
    </source>
</evidence>
<gene>
    <name evidence="8" type="ORF">DSOL_1374</name>
</gene>
<name>A0A1Q8QZ45_9FIRM</name>
<evidence type="ECO:0000313" key="8">
    <source>
        <dbReference type="EMBL" id="OLN32623.1"/>
    </source>
</evidence>
<feature type="transmembrane region" description="Helical" evidence="6">
    <location>
        <begin position="101"/>
        <end position="121"/>
    </location>
</feature>
<sequence length="319" mass="35248">MVQKKQTSHMGIWWIALGAAMWGLDGVFIVTLLNYLTSSQIVWVEHMLLLLFAAPVLIWKRHELKCLNLGDWLAILFIAWGGSALASLLFTAGFTYGNPNVVLILQKVRPVFTVLLAAWILRERMVKAFWMMLVVVLIGAYLLTFGLHIPTTGDSMQLIGSLYALGAAALWGGSTVMGKRLVGKVSFTTVTALRFAVALPLLTLIILVQHSNWHSLSQALSLAPVWANLLFQTIVPSLLSLLFYYRGLNGVKASHATIAELAFPATGLLLNWLILHQTIDLGQWIGFAIIWMAVLHLSRLRNDPKVPETSVSHLSDLAC</sequence>
<accession>A0A1Q8QZ45</accession>
<comment type="subcellular location">
    <subcellularLocation>
        <location evidence="1">Membrane</location>
        <topology evidence="1">Multi-pass membrane protein</topology>
    </subcellularLocation>
</comment>
<dbReference type="Proteomes" id="UP000186102">
    <property type="component" value="Unassembled WGS sequence"/>
</dbReference>
<proteinExistence type="inferred from homology"/>
<feature type="transmembrane region" description="Helical" evidence="6">
    <location>
        <begin position="257"/>
        <end position="275"/>
    </location>
</feature>
<feature type="transmembrane region" description="Helical" evidence="6">
    <location>
        <begin position="128"/>
        <end position="149"/>
    </location>
</feature>
<comment type="similarity">
    <text evidence="2">Belongs to the EamA transporter family.</text>
</comment>